<evidence type="ECO:0000313" key="2">
    <source>
        <dbReference type="Proteomes" id="UP001198163"/>
    </source>
</evidence>
<organism evidence="1 2">
    <name type="scientific">Teretinema zuelzerae</name>
    <dbReference type="NCBI Taxonomy" id="156"/>
    <lineage>
        <taxon>Bacteria</taxon>
        <taxon>Pseudomonadati</taxon>
        <taxon>Spirochaetota</taxon>
        <taxon>Spirochaetia</taxon>
        <taxon>Spirochaetales</taxon>
        <taxon>Treponemataceae</taxon>
        <taxon>Teretinema</taxon>
    </lineage>
</organism>
<protein>
    <submittedName>
        <fullName evidence="1">Uncharacterized protein</fullName>
    </submittedName>
</protein>
<comment type="caution">
    <text evidence="1">The sequence shown here is derived from an EMBL/GenBank/DDBJ whole genome shotgun (WGS) entry which is preliminary data.</text>
</comment>
<proteinExistence type="predicted"/>
<reference evidence="1" key="1">
    <citation type="submission" date="2021-08" db="EMBL/GenBank/DDBJ databases">
        <title>Comparative analyses of Brucepasteria parasyntrophica and Teretinema zuelzerae.</title>
        <authorList>
            <person name="Song Y."/>
            <person name="Brune A."/>
        </authorList>
    </citation>
    <scope>NUCLEOTIDE SEQUENCE</scope>
    <source>
        <strain evidence="1">DSM 1903</strain>
    </source>
</reference>
<dbReference type="PROSITE" id="PS51257">
    <property type="entry name" value="PROKAR_LIPOPROTEIN"/>
    <property type="match status" value="1"/>
</dbReference>
<dbReference type="Proteomes" id="UP001198163">
    <property type="component" value="Unassembled WGS sequence"/>
</dbReference>
<dbReference type="EMBL" id="JAINWA010000001">
    <property type="protein sequence ID" value="MCD1653128.1"/>
    <property type="molecule type" value="Genomic_DNA"/>
</dbReference>
<gene>
    <name evidence="1" type="ORF">K7J14_00185</name>
</gene>
<evidence type="ECO:0000313" key="1">
    <source>
        <dbReference type="EMBL" id="MCD1653128.1"/>
    </source>
</evidence>
<dbReference type="RefSeq" id="WP_230752021.1">
    <property type="nucleotide sequence ID" value="NZ_JAINWA010000001.1"/>
</dbReference>
<accession>A0AAE3JHM2</accession>
<name>A0AAE3JHM2_9SPIR</name>
<sequence>MNSRTLTFIPLLLFLIFLSSFFISCNTSEYIVDFDSTNDTSKILAVSKNKERIILDEYPLFPGLTRDSILVNRAGAFYENGNVLVMVPNKNTTKNIIAWNDFSYLIDIIFIEPGNKRITTLFSNHDSYVSIVPDAKATHAIIAFDRDKTLTLLRVDQKGKILQEVQYKYRVLYPDFIGVTEKTGKEVITLSCIENEEKISIDWKNGIITQISYMESQYE</sequence>
<keyword evidence="2" id="KW-1185">Reference proteome</keyword>
<dbReference type="AlphaFoldDB" id="A0AAE3JHM2"/>